<dbReference type="SMART" id="SM00283">
    <property type="entry name" value="MA"/>
    <property type="match status" value="1"/>
</dbReference>
<comment type="subcellular location">
    <subcellularLocation>
        <location evidence="1">Membrane</location>
    </subcellularLocation>
</comment>
<evidence type="ECO:0000256" key="1">
    <source>
        <dbReference type="ARBA" id="ARBA00004370"/>
    </source>
</evidence>
<feature type="transmembrane region" description="Helical" evidence="5">
    <location>
        <begin position="185"/>
        <end position="205"/>
    </location>
</feature>
<organism evidence="7 8">
    <name type="scientific">Ideonella alba</name>
    <dbReference type="NCBI Taxonomy" id="2824118"/>
    <lineage>
        <taxon>Bacteria</taxon>
        <taxon>Pseudomonadati</taxon>
        <taxon>Pseudomonadota</taxon>
        <taxon>Betaproteobacteria</taxon>
        <taxon>Burkholderiales</taxon>
        <taxon>Sphaerotilaceae</taxon>
        <taxon>Ideonella</taxon>
    </lineage>
</organism>
<keyword evidence="2" id="KW-0488">Methylation</keyword>
<evidence type="ECO:0000313" key="7">
    <source>
        <dbReference type="EMBL" id="MBQ0929785.1"/>
    </source>
</evidence>
<dbReference type="InterPro" id="IPR004089">
    <property type="entry name" value="MCPsignal_dom"/>
</dbReference>
<dbReference type="Proteomes" id="UP000676246">
    <property type="component" value="Unassembled WGS sequence"/>
</dbReference>
<proteinExistence type="inferred from homology"/>
<feature type="domain" description="Methyl-accepting transducer" evidence="6">
    <location>
        <begin position="267"/>
        <end position="496"/>
    </location>
</feature>
<dbReference type="AlphaFoldDB" id="A0A940Y7S2"/>
<keyword evidence="5" id="KW-0812">Transmembrane</keyword>
<sequence length="516" mass="54401">MTHWTVSRRLQLLAGVAALAMAALAGITWLSLHSLHQMQDGGYTRSRDAALLQELSGRGADLYRIVADAYINREFDQHADEWKQLNERTAADLRQAAQVVHTDEERRAVATGSDAAQAIRTIFERDYLPAIRRNAAPEEIAEIDGRVDEQVTRFDEALNQAATSMLEAAAQDDQAFDSRARDLRLILLGMAAVGMLLVGTLAWAVGRSIVAELGMEPRVAAAIAQRIAAGELNGLALARDSRDGSLAQALGRMVAMLQTTVMRVRAGAGQVASASTEIAQGNQDLSSRTEQQAGALQQTASTMAQLGGTVRQNADNARLAHQLAREATEVADQGGASVHQLVSTMRDIDGGSRRIADIIGTIDGIAFQTNILALNAAVEAARAGEQGRGFAVVAGEVRSLAQRSAEAAREIKGLIGASVEQVATGTAQASQAAAAMQAVVASIQRVGQVVAEISSASAEQAHGVTQVGDSVQRLDDATQQNAALVEQSAAAADSLRQQAVQLVEAIQVFRLSDAPA</sequence>
<accession>A0A940Y7S2</accession>
<dbReference type="EMBL" id="JAGQDD010000002">
    <property type="protein sequence ID" value="MBQ0929785.1"/>
    <property type="molecule type" value="Genomic_DNA"/>
</dbReference>
<evidence type="ECO:0000256" key="5">
    <source>
        <dbReference type="SAM" id="Phobius"/>
    </source>
</evidence>
<reference evidence="7 8" key="1">
    <citation type="submission" date="2021-04" db="EMBL/GenBank/DDBJ databases">
        <title>The genome sequence of Ideonella sp. 3Y2.</title>
        <authorList>
            <person name="Liu Y."/>
        </authorList>
    </citation>
    <scope>NUCLEOTIDE SEQUENCE [LARGE SCALE GENOMIC DNA]</scope>
    <source>
        <strain evidence="7 8">3Y2</strain>
    </source>
</reference>
<dbReference type="Gene3D" id="1.10.287.950">
    <property type="entry name" value="Methyl-accepting chemotaxis protein"/>
    <property type="match status" value="1"/>
</dbReference>
<keyword evidence="8" id="KW-1185">Reference proteome</keyword>
<protein>
    <submittedName>
        <fullName evidence="7">Methyl-accepting chemotaxis protein</fullName>
    </submittedName>
</protein>
<dbReference type="InterPro" id="IPR051310">
    <property type="entry name" value="MCP_chemotaxis"/>
</dbReference>
<gene>
    <name evidence="7" type="ORF">KAK03_04735</name>
</gene>
<comment type="similarity">
    <text evidence="3">Belongs to the methyl-accepting chemotaxis (MCP) protein family.</text>
</comment>
<evidence type="ECO:0000256" key="2">
    <source>
        <dbReference type="ARBA" id="ARBA00022481"/>
    </source>
</evidence>
<evidence type="ECO:0000256" key="4">
    <source>
        <dbReference type="PROSITE-ProRule" id="PRU00284"/>
    </source>
</evidence>
<dbReference type="GO" id="GO:0004888">
    <property type="term" value="F:transmembrane signaling receptor activity"/>
    <property type="evidence" value="ECO:0007669"/>
    <property type="project" value="TreeGrafter"/>
</dbReference>
<evidence type="ECO:0000259" key="6">
    <source>
        <dbReference type="PROSITE" id="PS50111"/>
    </source>
</evidence>
<evidence type="ECO:0000256" key="3">
    <source>
        <dbReference type="ARBA" id="ARBA00029447"/>
    </source>
</evidence>
<dbReference type="SUPFAM" id="SSF58104">
    <property type="entry name" value="Methyl-accepting chemotaxis protein (MCP) signaling domain"/>
    <property type="match status" value="1"/>
</dbReference>
<dbReference type="CDD" id="cd11386">
    <property type="entry name" value="MCP_signal"/>
    <property type="match status" value="1"/>
</dbReference>
<dbReference type="GO" id="GO:0006935">
    <property type="term" value="P:chemotaxis"/>
    <property type="evidence" value="ECO:0007669"/>
    <property type="project" value="TreeGrafter"/>
</dbReference>
<dbReference type="PROSITE" id="PS50111">
    <property type="entry name" value="CHEMOTAXIS_TRANSDUC_2"/>
    <property type="match status" value="1"/>
</dbReference>
<comment type="caution">
    <text evidence="7">The sequence shown here is derived from an EMBL/GenBank/DDBJ whole genome shotgun (WGS) entry which is preliminary data.</text>
</comment>
<dbReference type="GO" id="GO:0005886">
    <property type="term" value="C:plasma membrane"/>
    <property type="evidence" value="ECO:0007669"/>
    <property type="project" value="TreeGrafter"/>
</dbReference>
<keyword evidence="5" id="KW-1133">Transmembrane helix</keyword>
<dbReference type="Pfam" id="PF00015">
    <property type="entry name" value="MCPsignal"/>
    <property type="match status" value="1"/>
</dbReference>
<dbReference type="RefSeq" id="WP_210852034.1">
    <property type="nucleotide sequence ID" value="NZ_JAGQDD010000002.1"/>
</dbReference>
<keyword evidence="5" id="KW-0472">Membrane</keyword>
<dbReference type="PANTHER" id="PTHR43531:SF14">
    <property type="entry name" value="METHYL-ACCEPTING CHEMOTAXIS PROTEIN I-RELATED"/>
    <property type="match status" value="1"/>
</dbReference>
<evidence type="ECO:0000313" key="8">
    <source>
        <dbReference type="Proteomes" id="UP000676246"/>
    </source>
</evidence>
<dbReference type="PANTHER" id="PTHR43531">
    <property type="entry name" value="PROTEIN ICFG"/>
    <property type="match status" value="1"/>
</dbReference>
<keyword evidence="4" id="KW-0807">Transducer</keyword>
<name>A0A940Y7S2_9BURK</name>
<feature type="transmembrane region" description="Helical" evidence="5">
    <location>
        <begin position="12"/>
        <end position="32"/>
    </location>
</feature>
<dbReference type="FunFam" id="1.10.287.950:FF:000001">
    <property type="entry name" value="Methyl-accepting chemotaxis sensory transducer"/>
    <property type="match status" value="1"/>
</dbReference>
<dbReference type="GO" id="GO:0007165">
    <property type="term" value="P:signal transduction"/>
    <property type="evidence" value="ECO:0007669"/>
    <property type="project" value="UniProtKB-KW"/>
</dbReference>